<dbReference type="SUPFAM" id="SSF47413">
    <property type="entry name" value="lambda repressor-like DNA-binding domains"/>
    <property type="match status" value="1"/>
</dbReference>
<gene>
    <name evidence="2" type="ORF">SAMN05216553_12741</name>
</gene>
<evidence type="ECO:0000313" key="2">
    <source>
        <dbReference type="EMBL" id="SDH54999.1"/>
    </source>
</evidence>
<dbReference type="RefSeq" id="WP_090060172.1">
    <property type="nucleotide sequence ID" value="NZ_FNCC01000027.1"/>
</dbReference>
<evidence type="ECO:0000259" key="1">
    <source>
        <dbReference type="Pfam" id="PF19054"/>
    </source>
</evidence>
<dbReference type="Pfam" id="PF13560">
    <property type="entry name" value="HTH_31"/>
    <property type="match status" value="1"/>
</dbReference>
<dbReference type="OrthoDB" id="3672921at2"/>
<dbReference type="GO" id="GO:0003677">
    <property type="term" value="F:DNA binding"/>
    <property type="evidence" value="ECO:0007669"/>
    <property type="project" value="InterPro"/>
</dbReference>
<dbReference type="Proteomes" id="UP000199623">
    <property type="component" value="Unassembled WGS sequence"/>
</dbReference>
<evidence type="ECO:0000313" key="3">
    <source>
        <dbReference type="Proteomes" id="UP000199623"/>
    </source>
</evidence>
<dbReference type="InterPro" id="IPR010982">
    <property type="entry name" value="Lambda_DNA-bd_dom_sf"/>
</dbReference>
<keyword evidence="3" id="KW-1185">Reference proteome</keyword>
<dbReference type="InterPro" id="IPR001387">
    <property type="entry name" value="Cro/C1-type_HTH"/>
</dbReference>
<dbReference type="CDD" id="cd00093">
    <property type="entry name" value="HTH_XRE"/>
    <property type="match status" value="1"/>
</dbReference>
<feature type="domain" description="DUF5753" evidence="1">
    <location>
        <begin position="101"/>
        <end position="272"/>
    </location>
</feature>
<reference evidence="3" key="1">
    <citation type="submission" date="2016-10" db="EMBL/GenBank/DDBJ databases">
        <authorList>
            <person name="Varghese N."/>
            <person name="Submissions S."/>
        </authorList>
    </citation>
    <scope>NUCLEOTIDE SEQUENCE [LARGE SCALE GENOMIC DNA]</scope>
    <source>
        <strain evidence="3">CGMCC 4.3506</strain>
    </source>
</reference>
<name>A0A1G8DC87_9PSEU</name>
<dbReference type="STRING" id="200378.SAMN05216553_12741"/>
<accession>A0A1G8DC87</accession>
<sequence>MPLRKSSVVGREFGDGVRNVIARTGLTQRKIAQDLDWDESKLSDLVRGKGGVTEVDVMLLLGYCRATPAEIKYLTALFHETRENGYLEFPEEGPPDQIPVLLTQERLANEITVWSTILIPGHLQTADYMRAVVEGAVHSKEVDYEKVIEAKLERRKLFHWSRTFVFYIYEPALRVPAGAPDMMNDQYLHLLAMSQRSYITLRVVPFSAGPNAGSSGSFLRLGYEKYEPVVFLEGETSGLFIENKKSLTVYSTVLKRLDAQALDPEQSRRLITSLLT</sequence>
<dbReference type="AlphaFoldDB" id="A0A1G8DC87"/>
<dbReference type="InterPro" id="IPR043917">
    <property type="entry name" value="DUF5753"/>
</dbReference>
<dbReference type="Pfam" id="PF19054">
    <property type="entry name" value="DUF5753"/>
    <property type="match status" value="1"/>
</dbReference>
<proteinExistence type="predicted"/>
<dbReference type="EMBL" id="FNCC01000027">
    <property type="protein sequence ID" value="SDH54999.1"/>
    <property type="molecule type" value="Genomic_DNA"/>
</dbReference>
<protein>
    <recommendedName>
        <fullName evidence="1">DUF5753 domain-containing protein</fullName>
    </recommendedName>
</protein>
<organism evidence="2 3">
    <name type="scientific">Lentzea fradiae</name>
    <dbReference type="NCBI Taxonomy" id="200378"/>
    <lineage>
        <taxon>Bacteria</taxon>
        <taxon>Bacillati</taxon>
        <taxon>Actinomycetota</taxon>
        <taxon>Actinomycetes</taxon>
        <taxon>Pseudonocardiales</taxon>
        <taxon>Pseudonocardiaceae</taxon>
        <taxon>Lentzea</taxon>
    </lineage>
</organism>